<dbReference type="Pfam" id="PF16927">
    <property type="entry name" value="HisKA_7TM"/>
    <property type="match status" value="1"/>
</dbReference>
<dbReference type="Gene3D" id="3.30.565.10">
    <property type="entry name" value="Histidine kinase-like ATPase, C-terminal domain"/>
    <property type="match status" value="1"/>
</dbReference>
<evidence type="ECO:0000256" key="1">
    <source>
        <dbReference type="SAM" id="Phobius"/>
    </source>
</evidence>
<dbReference type="NCBIfam" id="TIGR00229">
    <property type="entry name" value="sensory_box"/>
    <property type="match status" value="1"/>
</dbReference>
<dbReference type="InterPro" id="IPR036890">
    <property type="entry name" value="HATPase_C_sf"/>
</dbReference>
<reference evidence="4" key="1">
    <citation type="submission" date="2019-08" db="EMBL/GenBank/DDBJ databases">
        <authorList>
            <person name="Kucharzyk K."/>
            <person name="Murdoch R.W."/>
            <person name="Higgins S."/>
            <person name="Loffler F."/>
        </authorList>
    </citation>
    <scope>NUCLEOTIDE SEQUENCE</scope>
</reference>
<keyword evidence="1" id="KW-1133">Transmembrane helix</keyword>
<dbReference type="SUPFAM" id="SSF55874">
    <property type="entry name" value="ATPase domain of HSP90 chaperone/DNA topoisomerase II/histidine kinase"/>
    <property type="match status" value="1"/>
</dbReference>
<dbReference type="Pfam" id="PF08448">
    <property type="entry name" value="PAS_4"/>
    <property type="match status" value="1"/>
</dbReference>
<dbReference type="InterPro" id="IPR035965">
    <property type="entry name" value="PAS-like_dom_sf"/>
</dbReference>
<dbReference type="InterPro" id="IPR005467">
    <property type="entry name" value="His_kinase_dom"/>
</dbReference>
<accession>A0A644VSB9</accession>
<dbReference type="InterPro" id="IPR050640">
    <property type="entry name" value="Bact_2-comp_sensor_kinase"/>
</dbReference>
<dbReference type="PROSITE" id="PS50113">
    <property type="entry name" value="PAC"/>
    <property type="match status" value="1"/>
</dbReference>
<evidence type="ECO:0000313" key="4">
    <source>
        <dbReference type="EMBL" id="MPL94268.1"/>
    </source>
</evidence>
<feature type="transmembrane region" description="Helical" evidence="1">
    <location>
        <begin position="20"/>
        <end position="39"/>
    </location>
</feature>
<dbReference type="PROSITE" id="PS50109">
    <property type="entry name" value="HIS_KIN"/>
    <property type="match status" value="1"/>
</dbReference>
<dbReference type="InterPro" id="IPR010559">
    <property type="entry name" value="Sig_transdc_His_kin_internal"/>
</dbReference>
<dbReference type="InterPro" id="IPR031621">
    <property type="entry name" value="HisKA_7TM"/>
</dbReference>
<name>A0A644VSB9_9ZZZZ</name>
<feature type="transmembrane region" description="Helical" evidence="1">
    <location>
        <begin position="132"/>
        <end position="152"/>
    </location>
</feature>
<dbReference type="SUPFAM" id="SSF55785">
    <property type="entry name" value="PYP-like sensor domain (PAS domain)"/>
    <property type="match status" value="1"/>
</dbReference>
<feature type="domain" description="Histidine kinase" evidence="2">
    <location>
        <begin position="419"/>
        <end position="517"/>
    </location>
</feature>
<dbReference type="InterPro" id="IPR013656">
    <property type="entry name" value="PAS_4"/>
</dbReference>
<dbReference type="Pfam" id="PF06580">
    <property type="entry name" value="His_kinase"/>
    <property type="match status" value="1"/>
</dbReference>
<sequence length="521" mass="59406">MQGLEFSVLDIDDKLIFANVQYIPIMIIPILYLYLALSFSRKDHFLKKKHLTYSLLIVPVLLNILLWTDPYHGLIRQDISLSTDSIVPTISKRFGIAMYPFAAYNFSLTVVTLVLLLNAWKDKKFPHRSQAKYLFIGLLIPTFANFLHFLGINLYNIDLTPASFAATGMLLTYGIFRHGLFDLVPIALSRIVNEMKSGLIVYDNSLRLVDINPSARGLINANTRRIIGRPVASVFTHVQELVHVLEQRCSCKKEITYHRDNSDIYFEVTVTLIQNTKGIGLGWMAQIYDITERKIAEGRLKADKDNAMTLFRVAEKTSISNESAFLQAQIKPHFLFNTLNVIAVLCKIEPEKARELILDLSNYMRHSFDFKNLETYISFEEELEFVQAYVRIEQARFKDRLNVIYEIDDTEGLRLPPLLLQPLVENSIRHGIRKKETSRSVILRVKNTKDAHLIEIEDDGAGMAQEQLDAVLRGHGTGGVGLSNIQKRLKMMYDTQLSIESSLGIGTKVAINLPKKREIDT</sequence>
<comment type="caution">
    <text evidence="4">The sequence shown here is derived from an EMBL/GenBank/DDBJ whole genome shotgun (WGS) entry which is preliminary data.</text>
</comment>
<dbReference type="Gene3D" id="3.30.450.20">
    <property type="entry name" value="PAS domain"/>
    <property type="match status" value="1"/>
</dbReference>
<evidence type="ECO:0000259" key="2">
    <source>
        <dbReference type="PROSITE" id="PS50109"/>
    </source>
</evidence>
<protein>
    <submittedName>
        <fullName evidence="4">Uncharacterized protein</fullName>
    </submittedName>
</protein>
<proteinExistence type="predicted"/>
<evidence type="ECO:0000259" key="3">
    <source>
        <dbReference type="PROSITE" id="PS50113"/>
    </source>
</evidence>
<dbReference type="InterPro" id="IPR000700">
    <property type="entry name" value="PAS-assoc_C"/>
</dbReference>
<dbReference type="GO" id="GO:0016020">
    <property type="term" value="C:membrane"/>
    <property type="evidence" value="ECO:0007669"/>
    <property type="project" value="InterPro"/>
</dbReference>
<dbReference type="GO" id="GO:0000155">
    <property type="term" value="F:phosphorelay sensor kinase activity"/>
    <property type="evidence" value="ECO:0007669"/>
    <property type="project" value="InterPro"/>
</dbReference>
<gene>
    <name evidence="4" type="ORF">SDC9_40418</name>
</gene>
<dbReference type="PANTHER" id="PTHR34220:SF7">
    <property type="entry name" value="SENSOR HISTIDINE KINASE YPDA"/>
    <property type="match status" value="1"/>
</dbReference>
<feature type="transmembrane region" description="Helical" evidence="1">
    <location>
        <begin position="101"/>
        <end position="120"/>
    </location>
</feature>
<feature type="domain" description="PAC" evidence="3">
    <location>
        <begin position="249"/>
        <end position="302"/>
    </location>
</feature>
<dbReference type="Pfam" id="PF02518">
    <property type="entry name" value="HATPase_c"/>
    <property type="match status" value="1"/>
</dbReference>
<dbReference type="AlphaFoldDB" id="A0A644VSB9"/>
<feature type="transmembrane region" description="Helical" evidence="1">
    <location>
        <begin position="51"/>
        <end position="68"/>
    </location>
</feature>
<dbReference type="InterPro" id="IPR003594">
    <property type="entry name" value="HATPase_dom"/>
</dbReference>
<keyword evidence="1" id="KW-0812">Transmembrane</keyword>
<dbReference type="EMBL" id="VSSQ01000421">
    <property type="protein sequence ID" value="MPL94268.1"/>
    <property type="molecule type" value="Genomic_DNA"/>
</dbReference>
<keyword evidence="1" id="KW-0472">Membrane</keyword>
<dbReference type="SMART" id="SM00387">
    <property type="entry name" value="HATPase_c"/>
    <property type="match status" value="1"/>
</dbReference>
<organism evidence="4">
    <name type="scientific">bioreactor metagenome</name>
    <dbReference type="NCBI Taxonomy" id="1076179"/>
    <lineage>
        <taxon>unclassified sequences</taxon>
        <taxon>metagenomes</taxon>
        <taxon>ecological metagenomes</taxon>
    </lineage>
</organism>
<dbReference type="InterPro" id="IPR000014">
    <property type="entry name" value="PAS"/>
</dbReference>
<dbReference type="PANTHER" id="PTHR34220">
    <property type="entry name" value="SENSOR HISTIDINE KINASE YPDA"/>
    <property type="match status" value="1"/>
</dbReference>